<name>A0AAJ7L482_9ACAR</name>
<dbReference type="InterPro" id="IPR041677">
    <property type="entry name" value="DNA2/NAM7_AAA_11"/>
</dbReference>
<dbReference type="RefSeq" id="XP_018495313.1">
    <property type="nucleotide sequence ID" value="XM_018639797.1"/>
</dbReference>
<dbReference type="AlphaFoldDB" id="A0AAJ7L482"/>
<dbReference type="InterPro" id="IPR047187">
    <property type="entry name" value="SF1_C_Upf1"/>
</dbReference>
<dbReference type="Pfam" id="PF13087">
    <property type="entry name" value="AAA_12"/>
    <property type="match status" value="1"/>
</dbReference>
<dbReference type="Pfam" id="PF13086">
    <property type="entry name" value="AAA_11"/>
    <property type="match status" value="1"/>
</dbReference>
<dbReference type="InterPro" id="IPR045055">
    <property type="entry name" value="DNA2/NAM7-like"/>
</dbReference>
<dbReference type="Gene3D" id="3.40.50.300">
    <property type="entry name" value="P-loop containing nucleotide triphosphate hydrolases"/>
    <property type="match status" value="3"/>
</dbReference>
<sequence>MANDHEGDGTQRGRHTRFFRYPKTEYRSDGNLRAFKAVSVVPTLGDLREERPFLMPNVVNGAYADVTEYLGTQYHLLREDYVAPLRNGIQMYRQIFLNGQFINRGTLKRIEGVNFYVDAYFDRPARYGLRNSSLMLRLSWPDYNFVDWDRTTRLKNGCILGISKNNFNTVDFLIVSQEQTPSLLKRGILLVKYLDEKGRPRMHEKLLIIENSTAYFEAYRHNLKVIQMMDPHTFPLQQYLAGAERRVKAPCFPKLKQALDFKPILNRNAPDMKKSFEWPLLSHTILNDQQLKAVRSAFDRELCVIQGPPGTGKTFVALRIVEMLLLNRVSNRPILVVCYTNHALDQFLEGMLEYTKDIVRVGGSSKSEKLKMYTLNELLNESNPETQLEMDFDECFRCLDTAAEILVMSSEDLYFHSRHALLSDGEVSLGGEGLSNFLGLSSPTNLISGGGGTSDSRKTRRDVNFLRDHDRGQIVRDKKSFVSQRVLVEDILESQRLEIYNKLGGHKCERITAAEARQLHEAINRGKSLALKKRWKFYRHLHWSVMETWAEAYIGECRKLSTSNGVYISRQQASRIRRSGDIILQAIRYLECRIDEIEASHTKAQRKSRKEEMQQKKVDIILSKRVVGMTTTGAAKFNCLLKAAKPQIVIVEEAAEVLESHLLASLTPSTKQLILIGDHQQLQPSTAVHRLATEFKMEVSLFERLINNKIEFVKLNEQHRMRDDFLCLLVPHIYENYFSHNNVNEYPDVRGITPNMYFMKHSHKELADPQAHSKSNLFEAQIVVRMAYHFLQNNYDKTEITLLATYRGQVAAIEEEITKFCGDNGFTEMHDVETFKRGLRGELEIVVERLPENPSLPLSPFEGMRVTTVDNYQGEENKIVIVSLVRCNDESKIGFLSRENRVCVAMSRAKHGLYCIGDIPLLAKASSLWARISEVLNEKSMIGDGMTLICETHRNRREARTAEDFDEWARKGCGDICAKLLDCGHKCSWLCHAADPSHEGARRCVRKCSRVHPCGHLCLKLCHEECGPCAASTSRELDCGHTVQGRCGQDILCKKVVVWKPPCGHDRSVACHLVGSANLLCGKPVSLSRPCGHVLRASCNAVPKDDSCSICAEKMNKKRSRFRWYR</sequence>
<evidence type="ECO:0000259" key="1">
    <source>
        <dbReference type="Pfam" id="PF13086"/>
    </source>
</evidence>
<feature type="domain" description="DNA2/NAM7 helicase-like C-terminal" evidence="2">
    <location>
        <begin position="697"/>
        <end position="918"/>
    </location>
</feature>
<dbReference type="PANTHER" id="PTHR10887:SF341">
    <property type="entry name" value="NFX1-TYPE ZINC FINGER-CONTAINING PROTEIN 1"/>
    <property type="match status" value="1"/>
</dbReference>
<dbReference type="InterPro" id="IPR027417">
    <property type="entry name" value="P-loop_NTPase"/>
</dbReference>
<dbReference type="CDD" id="cd18808">
    <property type="entry name" value="SF1_C_Upf1"/>
    <property type="match status" value="1"/>
</dbReference>
<gene>
    <name evidence="4" type="primary">LOC100898560</name>
</gene>
<dbReference type="InterPro" id="IPR041679">
    <property type="entry name" value="DNA2/NAM7-like_C"/>
</dbReference>
<evidence type="ECO:0000313" key="4">
    <source>
        <dbReference type="RefSeq" id="XP_018495313.1"/>
    </source>
</evidence>
<keyword evidence="3" id="KW-1185">Reference proteome</keyword>
<accession>A0AAJ7L482</accession>
<dbReference type="GO" id="GO:0031380">
    <property type="term" value="C:nuclear RNA-directed RNA polymerase complex"/>
    <property type="evidence" value="ECO:0007669"/>
    <property type="project" value="TreeGrafter"/>
</dbReference>
<dbReference type="Proteomes" id="UP000694867">
    <property type="component" value="Unplaced"/>
</dbReference>
<evidence type="ECO:0000313" key="3">
    <source>
        <dbReference type="Proteomes" id="UP000694867"/>
    </source>
</evidence>
<dbReference type="CDD" id="cd06008">
    <property type="entry name" value="NF-X1-zinc-finger"/>
    <property type="match status" value="2"/>
</dbReference>
<reference evidence="4" key="1">
    <citation type="submission" date="2025-08" db="UniProtKB">
        <authorList>
            <consortium name="RefSeq"/>
        </authorList>
    </citation>
    <scope>IDENTIFICATION</scope>
</reference>
<dbReference type="PANTHER" id="PTHR10887">
    <property type="entry name" value="DNA2/NAM7 HELICASE FAMILY"/>
    <property type="match status" value="1"/>
</dbReference>
<dbReference type="GeneID" id="100898560"/>
<dbReference type="GO" id="GO:0004386">
    <property type="term" value="F:helicase activity"/>
    <property type="evidence" value="ECO:0007669"/>
    <property type="project" value="InterPro"/>
</dbReference>
<dbReference type="SUPFAM" id="SSF52540">
    <property type="entry name" value="P-loop containing nucleoside triphosphate hydrolases"/>
    <property type="match status" value="1"/>
</dbReference>
<proteinExistence type="predicted"/>
<feature type="domain" description="DNA2/NAM7 helicase helicase" evidence="1">
    <location>
        <begin position="286"/>
        <end position="685"/>
    </location>
</feature>
<evidence type="ECO:0000259" key="2">
    <source>
        <dbReference type="Pfam" id="PF13087"/>
    </source>
</evidence>
<organism evidence="3 4">
    <name type="scientific">Galendromus occidentalis</name>
    <name type="common">western predatory mite</name>
    <dbReference type="NCBI Taxonomy" id="34638"/>
    <lineage>
        <taxon>Eukaryota</taxon>
        <taxon>Metazoa</taxon>
        <taxon>Ecdysozoa</taxon>
        <taxon>Arthropoda</taxon>
        <taxon>Chelicerata</taxon>
        <taxon>Arachnida</taxon>
        <taxon>Acari</taxon>
        <taxon>Parasitiformes</taxon>
        <taxon>Mesostigmata</taxon>
        <taxon>Gamasina</taxon>
        <taxon>Phytoseioidea</taxon>
        <taxon>Phytoseiidae</taxon>
        <taxon>Typhlodrominae</taxon>
        <taxon>Galendromus</taxon>
    </lineage>
</organism>
<dbReference type="GO" id="GO:0031048">
    <property type="term" value="P:regulatory ncRNA-mediated heterochromatin formation"/>
    <property type="evidence" value="ECO:0007669"/>
    <property type="project" value="TreeGrafter"/>
</dbReference>
<dbReference type="KEGG" id="goe:100898560"/>
<protein>
    <submittedName>
        <fullName evidence="4">NFX1-type zinc finger-containing protein 1</fullName>
    </submittedName>
</protein>